<gene>
    <name evidence="2" type="ORF">Y1Q_0003453</name>
</gene>
<comment type="caution">
    <text evidence="2">The sequence shown here is derived from an EMBL/GenBank/DDBJ whole genome shotgun (WGS) entry which is preliminary data.</text>
</comment>
<sequence>MGQSRQLVLSLFMLHRWLTRIKPESRHTKHQPQKSKPTPWKTELEERRWHVPGVMNALLRQGRHVAFLAAPWAALAPGVRITELLKA</sequence>
<feature type="region of interest" description="Disordered" evidence="1">
    <location>
        <begin position="23"/>
        <end position="42"/>
    </location>
</feature>
<dbReference type="EMBL" id="AKHW03006631">
    <property type="protein sequence ID" value="KYO19300.1"/>
    <property type="molecule type" value="Genomic_DNA"/>
</dbReference>
<evidence type="ECO:0000313" key="3">
    <source>
        <dbReference type="Proteomes" id="UP000050525"/>
    </source>
</evidence>
<dbReference type="Proteomes" id="UP000050525">
    <property type="component" value="Unassembled WGS sequence"/>
</dbReference>
<name>A0A151M4C2_ALLMI</name>
<proteinExistence type="predicted"/>
<evidence type="ECO:0000313" key="2">
    <source>
        <dbReference type="EMBL" id="KYO19300.1"/>
    </source>
</evidence>
<dbReference type="AlphaFoldDB" id="A0A151M4C2"/>
<keyword evidence="3" id="KW-1185">Reference proteome</keyword>
<reference evidence="2 3" key="1">
    <citation type="journal article" date="2012" name="Genome Biol.">
        <title>Sequencing three crocodilian genomes to illuminate the evolution of archosaurs and amniotes.</title>
        <authorList>
            <person name="St John J.A."/>
            <person name="Braun E.L."/>
            <person name="Isberg S.R."/>
            <person name="Miles L.G."/>
            <person name="Chong A.Y."/>
            <person name="Gongora J."/>
            <person name="Dalzell P."/>
            <person name="Moran C."/>
            <person name="Bed'hom B."/>
            <person name="Abzhanov A."/>
            <person name="Burgess S.C."/>
            <person name="Cooksey A.M."/>
            <person name="Castoe T.A."/>
            <person name="Crawford N.G."/>
            <person name="Densmore L.D."/>
            <person name="Drew J.C."/>
            <person name="Edwards S.V."/>
            <person name="Faircloth B.C."/>
            <person name="Fujita M.K."/>
            <person name="Greenwold M.J."/>
            <person name="Hoffmann F.G."/>
            <person name="Howard J.M."/>
            <person name="Iguchi T."/>
            <person name="Janes D.E."/>
            <person name="Khan S.Y."/>
            <person name="Kohno S."/>
            <person name="de Koning A.J."/>
            <person name="Lance S.L."/>
            <person name="McCarthy F.M."/>
            <person name="McCormack J.E."/>
            <person name="Merchant M.E."/>
            <person name="Peterson D.G."/>
            <person name="Pollock D.D."/>
            <person name="Pourmand N."/>
            <person name="Raney B.J."/>
            <person name="Roessler K.A."/>
            <person name="Sanford J.R."/>
            <person name="Sawyer R.H."/>
            <person name="Schmidt C.J."/>
            <person name="Triplett E.W."/>
            <person name="Tuberville T.D."/>
            <person name="Venegas-Anaya M."/>
            <person name="Howard J.T."/>
            <person name="Jarvis E.D."/>
            <person name="Guillette L.J.Jr."/>
            <person name="Glenn T.C."/>
            <person name="Green R.E."/>
            <person name="Ray D.A."/>
        </authorList>
    </citation>
    <scope>NUCLEOTIDE SEQUENCE [LARGE SCALE GENOMIC DNA]</scope>
    <source>
        <strain evidence="2">KSC_2009_1</strain>
    </source>
</reference>
<evidence type="ECO:0000256" key="1">
    <source>
        <dbReference type="SAM" id="MobiDB-lite"/>
    </source>
</evidence>
<accession>A0A151M4C2</accession>
<organism evidence="2 3">
    <name type="scientific">Alligator mississippiensis</name>
    <name type="common">American alligator</name>
    <dbReference type="NCBI Taxonomy" id="8496"/>
    <lineage>
        <taxon>Eukaryota</taxon>
        <taxon>Metazoa</taxon>
        <taxon>Chordata</taxon>
        <taxon>Craniata</taxon>
        <taxon>Vertebrata</taxon>
        <taxon>Euteleostomi</taxon>
        <taxon>Archelosauria</taxon>
        <taxon>Archosauria</taxon>
        <taxon>Crocodylia</taxon>
        <taxon>Alligatoridae</taxon>
        <taxon>Alligatorinae</taxon>
        <taxon>Alligator</taxon>
    </lineage>
</organism>
<protein>
    <submittedName>
        <fullName evidence="2">Uncharacterized protein</fullName>
    </submittedName>
</protein>